<dbReference type="EMBL" id="AYZJ01000019">
    <property type="protein sequence ID" value="KRN25128.1"/>
    <property type="molecule type" value="Genomic_DNA"/>
</dbReference>
<reference evidence="2 3" key="1">
    <citation type="journal article" date="2015" name="Genome Announc.">
        <title>Expanding the biotechnology potential of lactobacilli through comparative genomics of 213 strains and associated genera.</title>
        <authorList>
            <person name="Sun Z."/>
            <person name="Harris H.M."/>
            <person name="McCann A."/>
            <person name="Guo C."/>
            <person name="Argimon S."/>
            <person name="Zhang W."/>
            <person name="Yang X."/>
            <person name="Jeffery I.B."/>
            <person name="Cooney J.C."/>
            <person name="Kagawa T.F."/>
            <person name="Liu W."/>
            <person name="Song Y."/>
            <person name="Salvetti E."/>
            <person name="Wrobel A."/>
            <person name="Rasinkangas P."/>
            <person name="Parkhill J."/>
            <person name="Rea M.C."/>
            <person name="O'Sullivan O."/>
            <person name="Ritari J."/>
            <person name="Douillard F.P."/>
            <person name="Paul Ross R."/>
            <person name="Yang R."/>
            <person name="Briner A.E."/>
            <person name="Felis G.E."/>
            <person name="de Vos W.M."/>
            <person name="Barrangou R."/>
            <person name="Klaenhammer T.R."/>
            <person name="Caufield P.W."/>
            <person name="Cui Y."/>
            <person name="Zhang H."/>
            <person name="O'Toole P.W."/>
        </authorList>
    </citation>
    <scope>NUCLEOTIDE SEQUENCE [LARGE SCALE GENOMIC DNA]</scope>
    <source>
        <strain evidence="2 3">DSM 22697</strain>
    </source>
</reference>
<comment type="caution">
    <text evidence="2">The sequence shown here is derived from an EMBL/GenBank/DDBJ whole genome shotgun (WGS) entry which is preliminary data.</text>
</comment>
<keyword evidence="1" id="KW-0472">Membrane</keyword>
<evidence type="ECO:0000256" key="1">
    <source>
        <dbReference type="SAM" id="Phobius"/>
    </source>
</evidence>
<accession>A0A0R2F9V1</accession>
<proteinExistence type="predicted"/>
<dbReference type="AlphaFoldDB" id="A0A0R2F9V1"/>
<feature type="transmembrane region" description="Helical" evidence="1">
    <location>
        <begin position="17"/>
        <end position="34"/>
    </location>
</feature>
<evidence type="ECO:0000313" key="3">
    <source>
        <dbReference type="Proteomes" id="UP000050865"/>
    </source>
</evidence>
<name>A0A0R2F9V1_9LACO</name>
<dbReference type="STRING" id="1423730.FC75_GL001043"/>
<keyword evidence="1" id="KW-1133">Transmembrane helix</keyword>
<keyword evidence="1" id="KW-0812">Transmembrane</keyword>
<sequence length="101" mass="11378">MAQYGGQPRIQRKQGKYLTLLIIATVALIVMHIFYASLEVLPVMFMFVFAGLYLLRDEYIVEPGGETMTLSFFDVDIITGKHGQRPIVFVPDDPKAPTQAE</sequence>
<dbReference type="PATRIC" id="fig|1423730.4.peg.1097"/>
<evidence type="ECO:0000313" key="2">
    <source>
        <dbReference type="EMBL" id="KRN25128.1"/>
    </source>
</evidence>
<gene>
    <name evidence="2" type="ORF">FC75_GL001043</name>
</gene>
<protein>
    <submittedName>
        <fullName evidence="2">Uncharacterized protein</fullName>
    </submittedName>
</protein>
<keyword evidence="3" id="KW-1185">Reference proteome</keyword>
<organism evidence="2 3">
    <name type="scientific">Lacticaseibacillus camelliae DSM 22697 = JCM 13995</name>
    <dbReference type="NCBI Taxonomy" id="1423730"/>
    <lineage>
        <taxon>Bacteria</taxon>
        <taxon>Bacillati</taxon>
        <taxon>Bacillota</taxon>
        <taxon>Bacilli</taxon>
        <taxon>Lactobacillales</taxon>
        <taxon>Lactobacillaceae</taxon>
        <taxon>Lacticaseibacillus</taxon>
    </lineage>
</organism>
<dbReference type="Proteomes" id="UP000050865">
    <property type="component" value="Unassembled WGS sequence"/>
</dbReference>